<evidence type="ECO:0000256" key="2">
    <source>
        <dbReference type="ARBA" id="ARBA00023125"/>
    </source>
</evidence>
<dbReference type="PANTHER" id="PTHR43280">
    <property type="entry name" value="ARAC-FAMILY TRANSCRIPTIONAL REGULATOR"/>
    <property type="match status" value="1"/>
</dbReference>
<dbReference type="Pfam" id="PF12833">
    <property type="entry name" value="HTH_18"/>
    <property type="match status" value="1"/>
</dbReference>
<gene>
    <name evidence="5" type="ORF">IG616_11565</name>
</gene>
<name>A0ABR9CMU4_9HYPH</name>
<evidence type="ECO:0000313" key="5">
    <source>
        <dbReference type="EMBL" id="MBD8892190.1"/>
    </source>
</evidence>
<evidence type="ECO:0000259" key="4">
    <source>
        <dbReference type="PROSITE" id="PS01124"/>
    </source>
</evidence>
<dbReference type="Proteomes" id="UP000632063">
    <property type="component" value="Unassembled WGS sequence"/>
</dbReference>
<evidence type="ECO:0000256" key="1">
    <source>
        <dbReference type="ARBA" id="ARBA00023015"/>
    </source>
</evidence>
<dbReference type="InterPro" id="IPR018060">
    <property type="entry name" value="HTH_AraC"/>
</dbReference>
<evidence type="ECO:0000256" key="3">
    <source>
        <dbReference type="ARBA" id="ARBA00023163"/>
    </source>
</evidence>
<evidence type="ECO:0000313" key="6">
    <source>
        <dbReference type="Proteomes" id="UP000632063"/>
    </source>
</evidence>
<comment type="caution">
    <text evidence="5">The sequence shown here is derived from an EMBL/GenBank/DDBJ whole genome shotgun (WGS) entry which is preliminary data.</text>
</comment>
<dbReference type="PANTHER" id="PTHR43280:SF32">
    <property type="entry name" value="TRANSCRIPTIONAL REGULATORY PROTEIN"/>
    <property type="match status" value="1"/>
</dbReference>
<reference evidence="5 6" key="2">
    <citation type="journal article" date="2021" name="Int. J. Syst. Evol. Microbiol.">
        <title>Roseibium litorale sp. nov., isolated from a tidal flat sediment and proposal for the reclassification of Labrenzia polysiphoniae as Roseibium polysiphoniae comb. nov.</title>
        <authorList>
            <person name="Liu Y."/>
            <person name="Pei T."/>
            <person name="Du J."/>
            <person name="Chao M."/>
            <person name="Deng M.R."/>
            <person name="Zhu H."/>
        </authorList>
    </citation>
    <scope>NUCLEOTIDE SEQUENCE [LARGE SCALE GENOMIC DNA]</scope>
    <source>
        <strain evidence="5 6">4C16A</strain>
    </source>
</reference>
<keyword evidence="2" id="KW-0238">DNA-binding</keyword>
<dbReference type="EMBL" id="JACYXI010000006">
    <property type="protein sequence ID" value="MBD8892190.1"/>
    <property type="molecule type" value="Genomic_DNA"/>
</dbReference>
<accession>A0ABR9CMU4</accession>
<dbReference type="SMART" id="SM00342">
    <property type="entry name" value="HTH_ARAC"/>
    <property type="match status" value="1"/>
</dbReference>
<dbReference type="Gene3D" id="1.10.10.60">
    <property type="entry name" value="Homeodomain-like"/>
    <property type="match status" value="1"/>
</dbReference>
<keyword evidence="1" id="KW-0805">Transcription regulation</keyword>
<dbReference type="RefSeq" id="WP_192148306.1">
    <property type="nucleotide sequence ID" value="NZ_JACYXI010000006.1"/>
</dbReference>
<proteinExistence type="predicted"/>
<keyword evidence="3" id="KW-0804">Transcription</keyword>
<feature type="domain" description="HTH araC/xylS-type" evidence="4">
    <location>
        <begin position="169"/>
        <end position="267"/>
    </location>
</feature>
<protein>
    <submittedName>
        <fullName evidence="5">Helix-turn-helix domain-containing protein</fullName>
    </submittedName>
</protein>
<reference evidence="6" key="1">
    <citation type="submission" date="2020-09" db="EMBL/GenBank/DDBJ databases">
        <title>The genome sequence of strain Labrenzia suaedae 4C16A.</title>
        <authorList>
            <person name="Liu Y."/>
        </authorList>
    </citation>
    <scope>NUCLEOTIDE SEQUENCE [LARGE SCALE GENOMIC DNA]</scope>
    <source>
        <strain evidence="6">4C16A</strain>
    </source>
</reference>
<dbReference type="SUPFAM" id="SSF46689">
    <property type="entry name" value="Homeodomain-like"/>
    <property type="match status" value="1"/>
</dbReference>
<keyword evidence="6" id="KW-1185">Reference proteome</keyword>
<dbReference type="InterPro" id="IPR009057">
    <property type="entry name" value="Homeodomain-like_sf"/>
</dbReference>
<sequence>MLRLEVVEPSFRPRTYAAGQGTSAQFNLIAVVRRGSATLQVNDEALQVGDSSVLVLPHGVQARLNVPAGTGAWIIGFARPLQSLVTGTGPESLMLDTVLSRLTLTPANQEIVESSILPLLPLLTQELNDPQKRSQTAVAALLRLLLIATSRMLTRSGLADNRNDTHILHRFRQLVELGYRSRKTVSGYCMDLNLTYDRLNDICQRNLQRTPLSLIQQRILMDASTRLVQTDESIQSIANHLGFSDPTKFSHFVKRATGVSPRQYRQMTRKEEDRQASTVLQTFSDWP</sequence>
<dbReference type="PROSITE" id="PS01124">
    <property type="entry name" value="HTH_ARAC_FAMILY_2"/>
    <property type="match status" value="1"/>
</dbReference>
<organism evidence="5 6">
    <name type="scientific">Roseibium litorale</name>
    <dbReference type="NCBI Taxonomy" id="2803841"/>
    <lineage>
        <taxon>Bacteria</taxon>
        <taxon>Pseudomonadati</taxon>
        <taxon>Pseudomonadota</taxon>
        <taxon>Alphaproteobacteria</taxon>
        <taxon>Hyphomicrobiales</taxon>
        <taxon>Stappiaceae</taxon>
        <taxon>Roseibium</taxon>
    </lineage>
</organism>